<evidence type="ECO:0000256" key="1">
    <source>
        <dbReference type="ARBA" id="ARBA00004115"/>
    </source>
</evidence>
<protein>
    <recommendedName>
        <fullName evidence="11">Protein shisa-5</fullName>
    </recommendedName>
    <alternativeName>
        <fullName evidence="12">Scotin</fullName>
    </alternativeName>
</protein>
<keyword evidence="7 14" id="KW-0472">Membrane</keyword>
<evidence type="ECO:0000256" key="14">
    <source>
        <dbReference type="SAM" id="Phobius"/>
    </source>
</evidence>
<feature type="compositionally biased region" description="Pro residues" evidence="13">
    <location>
        <begin position="292"/>
        <end position="306"/>
    </location>
</feature>
<comment type="subcellular location">
    <subcellularLocation>
        <location evidence="1">Endoplasmic reticulum membrane</location>
        <topology evidence="1">Single-pass type I membrane protein</topology>
    </subcellularLocation>
    <subcellularLocation>
        <location evidence="2">Nucleus membrane</location>
    </subcellularLocation>
</comment>
<reference evidence="16" key="3">
    <citation type="submission" date="2025-09" db="UniProtKB">
        <authorList>
            <consortium name="Ensembl"/>
        </authorList>
    </citation>
    <scope>IDENTIFICATION</scope>
</reference>
<evidence type="ECO:0000313" key="17">
    <source>
        <dbReference type="Proteomes" id="UP000694580"/>
    </source>
</evidence>
<dbReference type="GO" id="GO:0031965">
    <property type="term" value="C:nuclear membrane"/>
    <property type="evidence" value="ECO:0007669"/>
    <property type="project" value="UniProtKB-SubCell"/>
</dbReference>
<dbReference type="GO" id="GO:0005789">
    <property type="term" value="C:endoplasmic reticulum membrane"/>
    <property type="evidence" value="ECO:0007669"/>
    <property type="project" value="UniProtKB-SubCell"/>
</dbReference>
<dbReference type="GeneTree" id="ENSGT00940000166256"/>
<evidence type="ECO:0000256" key="6">
    <source>
        <dbReference type="ARBA" id="ARBA00022989"/>
    </source>
</evidence>
<dbReference type="PANTHER" id="PTHR31395">
    <property type="entry name" value="SHISA"/>
    <property type="match status" value="1"/>
</dbReference>
<dbReference type="Proteomes" id="UP000694580">
    <property type="component" value="Chromosome 12"/>
</dbReference>
<feature type="compositionally biased region" description="Basic and acidic residues" evidence="13">
    <location>
        <begin position="26"/>
        <end position="35"/>
    </location>
</feature>
<dbReference type="Pfam" id="PF13908">
    <property type="entry name" value="Shisa_N"/>
    <property type="match status" value="1"/>
</dbReference>
<evidence type="ECO:0000256" key="3">
    <source>
        <dbReference type="ARBA" id="ARBA00022692"/>
    </source>
</evidence>
<evidence type="ECO:0000313" key="16">
    <source>
        <dbReference type="Ensembl" id="ENSDCDP00010030697.1"/>
    </source>
</evidence>
<organism evidence="16 17">
    <name type="scientific">Denticeps clupeoides</name>
    <name type="common">denticle herring</name>
    <dbReference type="NCBI Taxonomy" id="299321"/>
    <lineage>
        <taxon>Eukaryota</taxon>
        <taxon>Metazoa</taxon>
        <taxon>Chordata</taxon>
        <taxon>Craniata</taxon>
        <taxon>Vertebrata</taxon>
        <taxon>Euteleostomi</taxon>
        <taxon>Actinopterygii</taxon>
        <taxon>Neopterygii</taxon>
        <taxon>Teleostei</taxon>
        <taxon>Clupei</taxon>
        <taxon>Clupeiformes</taxon>
        <taxon>Denticipitoidei</taxon>
        <taxon>Denticipitidae</taxon>
        <taxon>Denticeps</taxon>
    </lineage>
</organism>
<dbReference type="AlphaFoldDB" id="A0AAY4CC84"/>
<reference evidence="16" key="2">
    <citation type="submission" date="2025-08" db="UniProtKB">
        <authorList>
            <consortium name="Ensembl"/>
        </authorList>
    </citation>
    <scope>IDENTIFICATION</scope>
</reference>
<name>A0AAY4CC84_9TELE</name>
<feature type="transmembrane region" description="Helical" evidence="14">
    <location>
        <begin position="131"/>
        <end position="157"/>
    </location>
</feature>
<reference evidence="16 17" key="1">
    <citation type="submission" date="2020-06" db="EMBL/GenBank/DDBJ databases">
        <authorList>
            <consortium name="Wellcome Sanger Institute Data Sharing"/>
        </authorList>
    </citation>
    <scope>NUCLEOTIDE SEQUENCE [LARGE SCALE GENOMIC DNA]</scope>
</reference>
<proteinExistence type="inferred from homology"/>
<evidence type="ECO:0000256" key="13">
    <source>
        <dbReference type="SAM" id="MobiDB-lite"/>
    </source>
</evidence>
<evidence type="ECO:0000256" key="12">
    <source>
        <dbReference type="ARBA" id="ARBA00041983"/>
    </source>
</evidence>
<keyword evidence="6 14" id="KW-1133">Transmembrane helix</keyword>
<evidence type="ECO:0000256" key="9">
    <source>
        <dbReference type="ARBA" id="ARBA00037507"/>
    </source>
</evidence>
<accession>A0AAY4CC84</accession>
<dbReference type="GO" id="GO:0006915">
    <property type="term" value="P:apoptotic process"/>
    <property type="evidence" value="ECO:0007669"/>
    <property type="project" value="UniProtKB-KW"/>
</dbReference>
<keyword evidence="4" id="KW-0053">Apoptosis</keyword>
<evidence type="ECO:0000256" key="5">
    <source>
        <dbReference type="ARBA" id="ARBA00022824"/>
    </source>
</evidence>
<feature type="compositionally biased region" description="Low complexity" evidence="13">
    <location>
        <begin position="261"/>
        <end position="277"/>
    </location>
</feature>
<evidence type="ECO:0000256" key="10">
    <source>
        <dbReference type="ARBA" id="ARBA00038108"/>
    </source>
</evidence>
<evidence type="ECO:0000256" key="4">
    <source>
        <dbReference type="ARBA" id="ARBA00022703"/>
    </source>
</evidence>
<evidence type="ECO:0000256" key="8">
    <source>
        <dbReference type="ARBA" id="ARBA00023242"/>
    </source>
</evidence>
<sequence>MKSSRGCRCSFWPPGRRACRVTSGEAKGETRDRGDPATQTPDPGPSSAAMAAPLAPLLLAVCAALRAVSAGDSDCMGYVKGTQYVPGQHCNPYQFCCGTCDSRYCCSNPTHALTEDQQEDCVFRTSWNTAAIASIVAGIVVVVCIVLCCVCPCCCLYKLCRKPRPVVATTTHTTVITSPPAQPAAQYPGYQPVPAQPGYGAPGGYGTQVMYPAQPMPTAPYQGQPYGSPLPPPYQEFVPPGYQAPHSQAGYAAGQPFYPMQPAGQQPYPSQPQGQPYDVAQHPPPKDYAQPPYNPDYVNPPPNTGH</sequence>
<gene>
    <name evidence="16" type="primary">shisa10.1</name>
</gene>
<dbReference type="PANTHER" id="PTHR31395:SF14">
    <property type="entry name" value="PROTEIN SHISA-5"/>
    <property type="match status" value="1"/>
</dbReference>
<comment type="function">
    <text evidence="9">Can induce apoptosis in a caspase-dependent manner and plays a role in p53/TP53-dependent apoptosis.</text>
</comment>
<dbReference type="InterPro" id="IPR026910">
    <property type="entry name" value="Shisa"/>
</dbReference>
<evidence type="ECO:0000256" key="7">
    <source>
        <dbReference type="ARBA" id="ARBA00023136"/>
    </source>
</evidence>
<feature type="domain" description="Shisa N-terminal" evidence="15">
    <location>
        <begin position="73"/>
        <end position="121"/>
    </location>
</feature>
<evidence type="ECO:0000259" key="15">
    <source>
        <dbReference type="Pfam" id="PF13908"/>
    </source>
</evidence>
<evidence type="ECO:0000256" key="11">
    <source>
        <dbReference type="ARBA" id="ARBA00040441"/>
    </source>
</evidence>
<feature type="region of interest" description="Disordered" evidence="13">
    <location>
        <begin position="20"/>
        <end position="48"/>
    </location>
</feature>
<dbReference type="InterPro" id="IPR053891">
    <property type="entry name" value="Shisa_N"/>
</dbReference>
<evidence type="ECO:0000256" key="2">
    <source>
        <dbReference type="ARBA" id="ARBA00004126"/>
    </source>
</evidence>
<keyword evidence="5" id="KW-0256">Endoplasmic reticulum</keyword>
<comment type="similarity">
    <text evidence="10">Belongs to the shisa family.</text>
</comment>
<dbReference type="Ensembl" id="ENSDCDT00010038081.1">
    <property type="protein sequence ID" value="ENSDCDP00010030697.1"/>
    <property type="gene ID" value="ENSDCDG00010019666.1"/>
</dbReference>
<feature type="region of interest" description="Disordered" evidence="13">
    <location>
        <begin position="245"/>
        <end position="306"/>
    </location>
</feature>
<keyword evidence="3 14" id="KW-0812">Transmembrane</keyword>
<keyword evidence="17" id="KW-1185">Reference proteome</keyword>
<keyword evidence="8" id="KW-0539">Nucleus</keyword>